<dbReference type="GO" id="GO:0004867">
    <property type="term" value="F:serine-type endopeptidase inhibitor activity"/>
    <property type="evidence" value="ECO:0007669"/>
    <property type="project" value="UniProtKB-KW"/>
</dbReference>
<evidence type="ECO:0000256" key="3">
    <source>
        <dbReference type="ARBA" id="ARBA00023157"/>
    </source>
</evidence>
<dbReference type="GO" id="GO:0005615">
    <property type="term" value="C:extracellular space"/>
    <property type="evidence" value="ECO:0007669"/>
    <property type="project" value="TreeGrafter"/>
</dbReference>
<name>A0A9J6E5N2_RHIMP</name>
<keyword evidence="6" id="KW-1185">Reference proteome</keyword>
<gene>
    <name evidence="5" type="ORF">HPB51_025511</name>
</gene>
<dbReference type="PROSITE" id="PS50279">
    <property type="entry name" value="BPTI_KUNITZ_2"/>
    <property type="match status" value="2"/>
</dbReference>
<evidence type="ECO:0000259" key="4">
    <source>
        <dbReference type="PROSITE" id="PS50279"/>
    </source>
</evidence>
<dbReference type="PROSITE" id="PS00280">
    <property type="entry name" value="BPTI_KUNITZ_1"/>
    <property type="match status" value="2"/>
</dbReference>
<sequence>MSEYGGYFPRYYFDNVTKTCEKFIYGGCQSNGNNFVTIEECKKTCWVSLDQNAVEEIGAFEVPFHPFAPPEVCTYPADSGPCKAYMPRFFYNTETKKCEEFIYGGCGGNANNFLTFDACEKKCLKVFGVIPRA</sequence>
<keyword evidence="1" id="KW-0646">Protease inhibitor</keyword>
<evidence type="ECO:0000313" key="5">
    <source>
        <dbReference type="EMBL" id="KAH8029365.1"/>
    </source>
</evidence>
<dbReference type="InterPro" id="IPR036880">
    <property type="entry name" value="Kunitz_BPTI_sf"/>
</dbReference>
<reference evidence="5" key="1">
    <citation type="journal article" date="2020" name="Cell">
        <title>Large-Scale Comparative Analyses of Tick Genomes Elucidate Their Genetic Diversity and Vector Capacities.</title>
        <authorList>
            <consortium name="Tick Genome and Microbiome Consortium (TIGMIC)"/>
            <person name="Jia N."/>
            <person name="Wang J."/>
            <person name="Shi W."/>
            <person name="Du L."/>
            <person name="Sun Y."/>
            <person name="Zhan W."/>
            <person name="Jiang J.F."/>
            <person name="Wang Q."/>
            <person name="Zhang B."/>
            <person name="Ji P."/>
            <person name="Bell-Sakyi L."/>
            <person name="Cui X.M."/>
            <person name="Yuan T.T."/>
            <person name="Jiang B.G."/>
            <person name="Yang W.F."/>
            <person name="Lam T.T."/>
            <person name="Chang Q.C."/>
            <person name="Ding S.J."/>
            <person name="Wang X.J."/>
            <person name="Zhu J.G."/>
            <person name="Ruan X.D."/>
            <person name="Zhao L."/>
            <person name="Wei J.T."/>
            <person name="Ye R.Z."/>
            <person name="Que T.C."/>
            <person name="Du C.H."/>
            <person name="Zhou Y.H."/>
            <person name="Cheng J.X."/>
            <person name="Dai P.F."/>
            <person name="Guo W.B."/>
            <person name="Han X.H."/>
            <person name="Huang E.J."/>
            <person name="Li L.F."/>
            <person name="Wei W."/>
            <person name="Gao Y.C."/>
            <person name="Liu J.Z."/>
            <person name="Shao H.Z."/>
            <person name="Wang X."/>
            <person name="Wang C.C."/>
            <person name="Yang T.C."/>
            <person name="Huo Q.B."/>
            <person name="Li W."/>
            <person name="Chen H.Y."/>
            <person name="Chen S.E."/>
            <person name="Zhou L.G."/>
            <person name="Ni X.B."/>
            <person name="Tian J.H."/>
            <person name="Sheng Y."/>
            <person name="Liu T."/>
            <person name="Pan Y.S."/>
            <person name="Xia L.Y."/>
            <person name="Li J."/>
            <person name="Zhao F."/>
            <person name="Cao W.C."/>
        </authorList>
    </citation>
    <scope>NUCLEOTIDE SEQUENCE</scope>
    <source>
        <strain evidence="5">Rmic-2018</strain>
    </source>
</reference>
<dbReference type="AlphaFoldDB" id="A0A9J6E5N2"/>
<dbReference type="PANTHER" id="PTHR10083">
    <property type="entry name" value="KUNITZ-TYPE PROTEASE INHIBITOR-RELATED"/>
    <property type="match status" value="1"/>
</dbReference>
<dbReference type="Gene3D" id="4.10.410.10">
    <property type="entry name" value="Pancreatic trypsin inhibitor Kunitz domain"/>
    <property type="match status" value="2"/>
</dbReference>
<reference evidence="5" key="2">
    <citation type="submission" date="2021-09" db="EMBL/GenBank/DDBJ databases">
        <authorList>
            <person name="Jia N."/>
            <person name="Wang J."/>
            <person name="Shi W."/>
            <person name="Du L."/>
            <person name="Sun Y."/>
            <person name="Zhan W."/>
            <person name="Jiang J."/>
            <person name="Wang Q."/>
            <person name="Zhang B."/>
            <person name="Ji P."/>
            <person name="Sakyi L.B."/>
            <person name="Cui X."/>
            <person name="Yuan T."/>
            <person name="Jiang B."/>
            <person name="Yang W."/>
            <person name="Lam T.T.-Y."/>
            <person name="Chang Q."/>
            <person name="Ding S."/>
            <person name="Wang X."/>
            <person name="Zhu J."/>
            <person name="Ruan X."/>
            <person name="Zhao L."/>
            <person name="Wei J."/>
            <person name="Que T."/>
            <person name="Du C."/>
            <person name="Cheng J."/>
            <person name="Dai P."/>
            <person name="Han X."/>
            <person name="Huang E."/>
            <person name="Gao Y."/>
            <person name="Liu J."/>
            <person name="Shao H."/>
            <person name="Ye R."/>
            <person name="Li L."/>
            <person name="Wei W."/>
            <person name="Wang X."/>
            <person name="Wang C."/>
            <person name="Huo Q."/>
            <person name="Li W."/>
            <person name="Guo W."/>
            <person name="Chen H."/>
            <person name="Chen S."/>
            <person name="Zhou L."/>
            <person name="Zhou L."/>
            <person name="Ni X."/>
            <person name="Tian J."/>
            <person name="Zhou Y."/>
            <person name="Sheng Y."/>
            <person name="Liu T."/>
            <person name="Pan Y."/>
            <person name="Xia L."/>
            <person name="Li J."/>
            <person name="Zhao F."/>
            <person name="Cao W."/>
        </authorList>
    </citation>
    <scope>NUCLEOTIDE SEQUENCE</scope>
    <source>
        <strain evidence="5">Rmic-2018</strain>
        <tissue evidence="5">Larvae</tissue>
    </source>
</reference>
<dbReference type="FunFam" id="4.10.410.10:FF:000004">
    <property type="entry name" value="Tissue factor pathway inhibitor"/>
    <property type="match status" value="1"/>
</dbReference>
<proteinExistence type="predicted"/>
<dbReference type="InterPro" id="IPR050098">
    <property type="entry name" value="TFPI/VKTCI-like"/>
</dbReference>
<dbReference type="VEuPathDB" id="VectorBase:LOC119167312"/>
<organism evidence="5 6">
    <name type="scientific">Rhipicephalus microplus</name>
    <name type="common">Cattle tick</name>
    <name type="synonym">Boophilus microplus</name>
    <dbReference type="NCBI Taxonomy" id="6941"/>
    <lineage>
        <taxon>Eukaryota</taxon>
        <taxon>Metazoa</taxon>
        <taxon>Ecdysozoa</taxon>
        <taxon>Arthropoda</taxon>
        <taxon>Chelicerata</taxon>
        <taxon>Arachnida</taxon>
        <taxon>Acari</taxon>
        <taxon>Parasitiformes</taxon>
        <taxon>Ixodida</taxon>
        <taxon>Ixodoidea</taxon>
        <taxon>Ixodidae</taxon>
        <taxon>Rhipicephalinae</taxon>
        <taxon>Rhipicephalus</taxon>
        <taxon>Boophilus</taxon>
    </lineage>
</organism>
<dbReference type="CDD" id="cd00109">
    <property type="entry name" value="Kunitz-type"/>
    <property type="match status" value="2"/>
</dbReference>
<protein>
    <recommendedName>
        <fullName evidence="4">BPTI/Kunitz inhibitor domain-containing protein</fullName>
    </recommendedName>
</protein>
<keyword evidence="3" id="KW-1015">Disulfide bond</keyword>
<dbReference type="EMBL" id="JABSTU010000006">
    <property type="protein sequence ID" value="KAH8029365.1"/>
    <property type="molecule type" value="Genomic_DNA"/>
</dbReference>
<dbReference type="SUPFAM" id="SSF57362">
    <property type="entry name" value="BPTI-like"/>
    <property type="match status" value="2"/>
</dbReference>
<feature type="domain" description="BPTI/Kunitz inhibitor" evidence="4">
    <location>
        <begin position="73"/>
        <end position="123"/>
    </location>
</feature>
<evidence type="ECO:0000256" key="1">
    <source>
        <dbReference type="ARBA" id="ARBA00022690"/>
    </source>
</evidence>
<keyword evidence="2" id="KW-0722">Serine protease inhibitor</keyword>
<evidence type="ECO:0000313" key="6">
    <source>
        <dbReference type="Proteomes" id="UP000821866"/>
    </source>
</evidence>
<feature type="domain" description="BPTI/Kunitz inhibitor" evidence="4">
    <location>
        <begin position="1"/>
        <end position="45"/>
    </location>
</feature>
<accession>A0A9J6E5N2</accession>
<dbReference type="PRINTS" id="PR00759">
    <property type="entry name" value="BASICPTASE"/>
</dbReference>
<dbReference type="InterPro" id="IPR020901">
    <property type="entry name" value="Prtase_inh_Kunz-CS"/>
</dbReference>
<dbReference type="InterPro" id="IPR002223">
    <property type="entry name" value="Kunitz_BPTI"/>
</dbReference>
<evidence type="ECO:0000256" key="2">
    <source>
        <dbReference type="ARBA" id="ARBA00022900"/>
    </source>
</evidence>
<dbReference type="Pfam" id="PF00014">
    <property type="entry name" value="Kunitz_BPTI"/>
    <property type="match status" value="2"/>
</dbReference>
<dbReference type="PANTHER" id="PTHR10083:SF374">
    <property type="entry name" value="BPTI_KUNITZ INHIBITOR DOMAIN-CONTAINING PROTEIN"/>
    <property type="match status" value="1"/>
</dbReference>
<dbReference type="SMART" id="SM00131">
    <property type="entry name" value="KU"/>
    <property type="match status" value="2"/>
</dbReference>
<dbReference type="Proteomes" id="UP000821866">
    <property type="component" value="Chromosome 4"/>
</dbReference>
<comment type="caution">
    <text evidence="5">The sequence shown here is derived from an EMBL/GenBank/DDBJ whole genome shotgun (WGS) entry which is preliminary data.</text>
</comment>